<dbReference type="InterPro" id="IPR000807">
    <property type="entry name" value="ImidazoleglycerolP_deHydtase"/>
</dbReference>
<name>A0A6I9SNK6_SESIN</name>
<dbReference type="InterPro" id="IPR020568">
    <property type="entry name" value="Ribosomal_Su5_D2-typ_SF"/>
</dbReference>
<dbReference type="Pfam" id="PF00475">
    <property type="entry name" value="IGPD"/>
    <property type="match status" value="1"/>
</dbReference>
<protein>
    <submittedName>
        <fullName evidence="7 8">Imidazoleglycerol-phosphate dehydratase-like</fullName>
    </submittedName>
</protein>
<evidence type="ECO:0000313" key="8">
    <source>
        <dbReference type="RefSeq" id="XP_020548410.1"/>
    </source>
</evidence>
<keyword evidence="6" id="KW-1185">Reference proteome</keyword>
<keyword evidence="2" id="KW-0028">Amino-acid biosynthesis</keyword>
<dbReference type="FunFam" id="3.30.230.40:FF:000003">
    <property type="entry name" value="Imidazoleglycerol-phosphate dehydratase HisB"/>
    <property type="match status" value="1"/>
</dbReference>
<dbReference type="RefSeq" id="XP_011071581.1">
    <property type="nucleotide sequence ID" value="XM_011073279.2"/>
</dbReference>
<dbReference type="AlphaFoldDB" id="A0A6I9SNK6"/>
<dbReference type="OrthoDB" id="447729at2759"/>
<keyword evidence="4" id="KW-0456">Lyase</keyword>
<sequence length="230" mass="25244">MHIDCLLFLLIKMFLPQFALPVPPMDSGSARALGGRIGEAERVTREKIVTVKINMDGHAVAEINTGNAFFDFLLNRLASDGLFDVHVKITGDCDDYHTTKDVGVAIGTALKQALGDRIGINQLGCFSAALGDALVLVSLDLSGRPHLSYDLRIPRETVGTYDPQLVEHFFASLVDAFGMTLHIRQFAGRNSDHILEATFKAFARALRQATEYDARRHDSVPSLEGVYQLS</sequence>
<dbReference type="KEGG" id="sind:105156995"/>
<keyword evidence="3" id="KW-0368">Histidine biosynthesis</keyword>
<evidence type="ECO:0000256" key="2">
    <source>
        <dbReference type="ARBA" id="ARBA00022605"/>
    </source>
</evidence>
<proteinExistence type="inferred from homology"/>
<dbReference type="CDD" id="cd07914">
    <property type="entry name" value="IGPD"/>
    <property type="match status" value="1"/>
</dbReference>
<dbReference type="InterPro" id="IPR038494">
    <property type="entry name" value="IGPD_sf"/>
</dbReference>
<reference evidence="7 8" key="1">
    <citation type="submission" date="2025-04" db="UniProtKB">
        <authorList>
            <consortium name="RefSeq"/>
        </authorList>
    </citation>
    <scope>IDENTIFICATION</scope>
</reference>
<keyword evidence="5" id="KW-0732">Signal</keyword>
<accession>A0A6I9SNK6</accession>
<dbReference type="PANTHER" id="PTHR23133">
    <property type="entry name" value="IMIDAZOLEGLYCEROL-PHOSPHATE DEHYDRATASE HIS7"/>
    <property type="match status" value="1"/>
</dbReference>
<dbReference type="PANTHER" id="PTHR23133:SF2">
    <property type="entry name" value="IMIDAZOLEGLYCEROL-PHOSPHATE DEHYDRATASE"/>
    <property type="match status" value="1"/>
</dbReference>
<dbReference type="GO" id="GO:0000105">
    <property type="term" value="P:L-histidine biosynthetic process"/>
    <property type="evidence" value="ECO:0007669"/>
    <property type="project" value="UniProtKB-KW"/>
</dbReference>
<dbReference type="RefSeq" id="XP_020548410.1">
    <property type="nucleotide sequence ID" value="XM_020692751.1"/>
</dbReference>
<dbReference type="Proteomes" id="UP000504604">
    <property type="component" value="Linkage group LG3"/>
</dbReference>
<evidence type="ECO:0000313" key="6">
    <source>
        <dbReference type="Proteomes" id="UP000504604"/>
    </source>
</evidence>
<evidence type="ECO:0000313" key="7">
    <source>
        <dbReference type="RefSeq" id="XP_011071581.1"/>
    </source>
</evidence>
<dbReference type="SUPFAM" id="SSF54211">
    <property type="entry name" value="Ribosomal protein S5 domain 2-like"/>
    <property type="match status" value="2"/>
</dbReference>
<dbReference type="GO" id="GO:0004424">
    <property type="term" value="F:imidazoleglycerol-phosphate dehydratase activity"/>
    <property type="evidence" value="ECO:0007669"/>
    <property type="project" value="InterPro"/>
</dbReference>
<evidence type="ECO:0000256" key="5">
    <source>
        <dbReference type="SAM" id="SignalP"/>
    </source>
</evidence>
<evidence type="ECO:0000256" key="1">
    <source>
        <dbReference type="ARBA" id="ARBA00005047"/>
    </source>
</evidence>
<dbReference type="Gene3D" id="3.30.230.40">
    <property type="entry name" value="Imidazole glycerol phosphate dehydratase, domain 1"/>
    <property type="match status" value="2"/>
</dbReference>
<comment type="pathway">
    <text evidence="1">Amino-acid biosynthesis; L-histidine biosynthesis; L-histidine from 5-phospho-alpha-D-ribose 1-diphosphate: step 6/9.</text>
</comment>
<evidence type="ECO:0000256" key="4">
    <source>
        <dbReference type="ARBA" id="ARBA00023239"/>
    </source>
</evidence>
<evidence type="ECO:0000256" key="3">
    <source>
        <dbReference type="ARBA" id="ARBA00023102"/>
    </source>
</evidence>
<gene>
    <name evidence="7 8" type="primary">LOC105156995</name>
</gene>
<dbReference type="GeneID" id="105156995"/>
<feature type="signal peptide" evidence="5">
    <location>
        <begin position="1"/>
        <end position="21"/>
    </location>
</feature>
<dbReference type="HAMAP" id="MF_00076">
    <property type="entry name" value="HisB"/>
    <property type="match status" value="1"/>
</dbReference>
<organism evidence="6 7">
    <name type="scientific">Sesamum indicum</name>
    <name type="common">Oriental sesame</name>
    <name type="synonym">Sesamum orientale</name>
    <dbReference type="NCBI Taxonomy" id="4182"/>
    <lineage>
        <taxon>Eukaryota</taxon>
        <taxon>Viridiplantae</taxon>
        <taxon>Streptophyta</taxon>
        <taxon>Embryophyta</taxon>
        <taxon>Tracheophyta</taxon>
        <taxon>Spermatophyta</taxon>
        <taxon>Magnoliopsida</taxon>
        <taxon>eudicotyledons</taxon>
        <taxon>Gunneridae</taxon>
        <taxon>Pentapetalae</taxon>
        <taxon>asterids</taxon>
        <taxon>lamiids</taxon>
        <taxon>Lamiales</taxon>
        <taxon>Pedaliaceae</taxon>
        <taxon>Sesamum</taxon>
    </lineage>
</organism>
<feature type="chain" id="PRO_5044636292" evidence="5">
    <location>
        <begin position="22"/>
        <end position="230"/>
    </location>
</feature>